<keyword evidence="2" id="KW-1185">Reference proteome</keyword>
<gene>
    <name evidence="1" type="ORF">O1G21_29085</name>
</gene>
<dbReference type="Proteomes" id="UP001212821">
    <property type="component" value="Chromosome"/>
</dbReference>
<evidence type="ECO:0000313" key="2">
    <source>
        <dbReference type="Proteomes" id="UP001212821"/>
    </source>
</evidence>
<protein>
    <submittedName>
        <fullName evidence="1">Uncharacterized protein</fullName>
    </submittedName>
</protein>
<reference evidence="2" key="1">
    <citation type="submission" date="2022-12" db="EMBL/GenBank/DDBJ databases">
        <authorList>
            <person name="Mo P."/>
        </authorList>
    </citation>
    <scope>NUCLEOTIDE SEQUENCE [LARGE SCALE GENOMIC DNA]</scope>
    <source>
        <strain evidence="2">HUAS 3-15</strain>
    </source>
</reference>
<name>A0ABY7QAN5_9ACTN</name>
<dbReference type="RefSeq" id="WP_270147831.1">
    <property type="nucleotide sequence ID" value="NZ_CP115450.1"/>
</dbReference>
<organism evidence="1 2">
    <name type="scientific">Kitasatospora cathayae</name>
    <dbReference type="NCBI Taxonomy" id="3004092"/>
    <lineage>
        <taxon>Bacteria</taxon>
        <taxon>Bacillati</taxon>
        <taxon>Actinomycetota</taxon>
        <taxon>Actinomycetes</taxon>
        <taxon>Kitasatosporales</taxon>
        <taxon>Streptomycetaceae</taxon>
        <taxon>Kitasatospora</taxon>
    </lineage>
</organism>
<dbReference type="EMBL" id="CP115450">
    <property type="protein sequence ID" value="WBP89494.1"/>
    <property type="molecule type" value="Genomic_DNA"/>
</dbReference>
<accession>A0ABY7QAN5</accession>
<sequence length="62" mass="7235">MANMHKHPVRGLRGIEQQLWDDFEKSAQAVDSDRSALLRRFMEWHTGRPDAELPKRPEPPKA</sequence>
<evidence type="ECO:0000313" key="1">
    <source>
        <dbReference type="EMBL" id="WBP89494.1"/>
    </source>
</evidence>
<proteinExistence type="predicted"/>